<feature type="region of interest" description="Disordered" evidence="20">
    <location>
        <begin position="220"/>
        <end position="245"/>
    </location>
</feature>
<dbReference type="PROSITE" id="PS50071">
    <property type="entry name" value="HOMEOBOX_2"/>
    <property type="match status" value="1"/>
</dbReference>
<dbReference type="Pfam" id="PF15612">
    <property type="entry name" value="WHIM1"/>
    <property type="match status" value="1"/>
</dbReference>
<evidence type="ECO:0000256" key="13">
    <source>
        <dbReference type="ARBA" id="ARBA00023163"/>
    </source>
</evidence>
<keyword evidence="12" id="KW-0411">Iron-sulfur</keyword>
<keyword evidence="10" id="KW-0378">Hydrolase</keyword>
<evidence type="ECO:0000313" key="24">
    <source>
        <dbReference type="Proteomes" id="UP000516314"/>
    </source>
</evidence>
<evidence type="ECO:0000256" key="17">
    <source>
        <dbReference type="ARBA" id="ARBA00058024"/>
    </source>
</evidence>
<dbReference type="SMART" id="SM00478">
    <property type="entry name" value="ENDO3c"/>
    <property type="match status" value="1"/>
</dbReference>
<dbReference type="GO" id="GO:0005634">
    <property type="term" value="C:nucleus"/>
    <property type="evidence" value="ECO:0007669"/>
    <property type="project" value="UniProtKB-SubCell"/>
</dbReference>
<keyword evidence="15 19" id="KW-0539">Nucleus</keyword>
<sequence length="1514" mass="171313">MYPTPKEMEDLGKSLGLTLKEVRGWFKRRRSRGKGVKSMANDGLGAKNPQLYDRSLMRSSTSSRCVGVAVEERCIVGTRKASCQNLLPSSHILAKVFRKDGPSLGSEFDHLPSGARKASWLGTSSVDQQKQKVARKRKISELMDHTSQDCIQENATVMKHGIGKGLMTVWRVMNPNRRDVSPCVDLLDERATLPQSSARNPPHQKKKQRQLASILKQKLLQKRSTEKKRRSIHREAELNKDETQREFKENCELAADGEVFKETCQTISTLVDDEELEMRERHERGNPLTCSCHHPSSGSHGCFLCKDLLPKFPPNSVQMRMPFGLHPWNSSPESVKKLFKVVHFLYTYSVTLDIGPFTLDEFTRAFHDKDSLLLGKIHLSLLKLLLLDVETELERGSFSNLSISCKFLALLQSVESQILILDMWRNSLNSLTWTELLRQILVAAGYGSLKCAVQSEELSKERKLMKKYGLRLGTLKGELFRMLNGQGNNGLKISELADAPEVAVLNLATVPEERENSICSTLASDITLFEKISESTYRVRVNCFSEDPDKSQSDSDDSGSVDDESDDCSISSGDEIEHVSENPALRKVKCRKRRKHKSKMREVCSEIDESHPGEPWLLGLMEGEYSDLSVEEKLDVFVALIDLLSSGSTIRMEDLPRAVADCAPSIYSHGSGGKIKRSSSNQYSYPRGSWVHGGELHGIKALSKSSDSHPVDSSSIVGAFAKLAGNRANNVHPMQSVYLGSDRRFNRYWLFLGTCNANDPGHRCVFFESSEDGHWEVINNKEALRALLSVLDDRGRREARLIELLEKRESFLCQAMLSRQVTQSETAHFTDIVREDSSSPVSDIDNNLCLNEIANDQFSSQHAAIVFEIGSKREKSLLWSLIQEFDDWIWANFNFNLNSVKHRRRSYLDSLTRCKSCHDLYWRDEKHCKICHATFEVDIDLEERYAIHAATCMRKEECDTFPDHKVLSSQLQSLKAAVYAIESAMPEDALIGAWRKSAHRLWAKRLRRSSSVSEITQVIGDFVGAINEEWLWHCSDQGQTLMGEIINCFPSMPQTTSAIALWLVKLDTLIAPYVEKAPPERDQPLCRTRNTSRRASKRENETQKIRMGLLDWYDVNKRDLPWRNRRSESEKERRAYEVWVSEIMLQQTRVQTVMKYYKRWMQKWPTIYDLGQASLEEVNEMWAGLGYYRRARFLLEGAKMVVAGTEGFPNQASSLMKVKGIGQYTAGAIASIAFNEAVPVVDGNVIRVLARLKAISANPKDRLTARNFWKLAAQLVDPSRPGDFNQSLMELGATLCTVSKPSCSSCPVSSQCRAFSLSEENRTISVTDYPTKVIKAKPRHDFCCVCVLEIHNLERNQSGGRFVLVKRPEQGLLAGLWEFPSVILNEEADSATRRNAINVYLKEAFRFHVELKKTCTIVSREELGEFVHIFTHIRRKVYVELLVVQLTGGTKDLFKGQAKDTLTWKCVSSDVLSTLGLTSAVRKVYSMVEAHKQGLSVAHVSSNRTAISRKRKIS</sequence>
<comment type="catalytic activity">
    <reaction evidence="1">
        <text>Hydrolyzes free adenine bases from 7,8-dihydro-8-oxoguanine:adenine mismatched double-stranded DNA, leaving an apurinic site.</text>
        <dbReference type="EC" id="3.2.2.31"/>
    </reaction>
</comment>
<feature type="compositionally biased region" description="Acidic residues" evidence="20">
    <location>
        <begin position="554"/>
        <end position="567"/>
    </location>
</feature>
<evidence type="ECO:0000256" key="4">
    <source>
        <dbReference type="ARBA" id="ARBA00008343"/>
    </source>
</evidence>
<keyword evidence="11" id="KW-0408">Iron</keyword>
<dbReference type="InterPro" id="IPR023170">
    <property type="entry name" value="HhH_base_excis_C"/>
</dbReference>
<evidence type="ECO:0000256" key="16">
    <source>
        <dbReference type="ARBA" id="ARBA00023295"/>
    </source>
</evidence>
<dbReference type="CDD" id="cd00086">
    <property type="entry name" value="homeodomain"/>
    <property type="match status" value="1"/>
</dbReference>
<dbReference type="GO" id="GO:0003677">
    <property type="term" value="F:DNA binding"/>
    <property type="evidence" value="ECO:0007669"/>
    <property type="project" value="UniProtKB-UniRule"/>
</dbReference>
<feature type="compositionally biased region" description="Basic residues" evidence="20">
    <location>
        <begin position="220"/>
        <end position="232"/>
    </location>
</feature>
<dbReference type="InterPro" id="IPR044977">
    <property type="entry name" value="RLT1-3"/>
</dbReference>
<evidence type="ECO:0000256" key="3">
    <source>
        <dbReference type="ARBA" id="ARBA00004123"/>
    </source>
</evidence>
<dbReference type="InterPro" id="IPR009057">
    <property type="entry name" value="Homeodomain-like_sf"/>
</dbReference>
<dbReference type="PROSITE" id="PS50827">
    <property type="entry name" value="DDT"/>
    <property type="match status" value="1"/>
</dbReference>
<comment type="similarity">
    <text evidence="4">Belongs to the Nth/MutY family.</text>
</comment>
<keyword evidence="9" id="KW-0227">DNA damage</keyword>
<dbReference type="SMART" id="SM00571">
    <property type="entry name" value="DDT"/>
    <property type="match status" value="1"/>
</dbReference>
<dbReference type="Pfam" id="PF14815">
    <property type="entry name" value="NUDIX_4"/>
    <property type="match status" value="1"/>
</dbReference>
<dbReference type="GO" id="GO:0006357">
    <property type="term" value="P:regulation of transcription by RNA polymerase II"/>
    <property type="evidence" value="ECO:0007669"/>
    <property type="project" value="InterPro"/>
</dbReference>
<dbReference type="Gene3D" id="3.90.79.10">
    <property type="entry name" value="Nucleoside Triphosphate Pyrophosphohydrolase"/>
    <property type="match status" value="1"/>
</dbReference>
<evidence type="ECO:0000256" key="9">
    <source>
        <dbReference type="ARBA" id="ARBA00022763"/>
    </source>
</evidence>
<dbReference type="Pfam" id="PF05066">
    <property type="entry name" value="HARE-HTH"/>
    <property type="match status" value="1"/>
</dbReference>
<feature type="region of interest" description="Disordered" evidence="20">
    <location>
        <begin position="546"/>
        <end position="576"/>
    </location>
</feature>
<dbReference type="Gene3D" id="1.10.340.30">
    <property type="entry name" value="Hypothetical protein, domain 2"/>
    <property type="match status" value="1"/>
</dbReference>
<dbReference type="GO" id="GO:0051539">
    <property type="term" value="F:4 iron, 4 sulfur cluster binding"/>
    <property type="evidence" value="ECO:0007669"/>
    <property type="project" value="UniProtKB-KW"/>
</dbReference>
<dbReference type="GO" id="GO:0000701">
    <property type="term" value="F:purine-specific mismatch base pair DNA N-glycosylase activity"/>
    <property type="evidence" value="ECO:0007669"/>
    <property type="project" value="UniProtKB-EC"/>
</dbReference>
<dbReference type="Gene3D" id="1.10.1670.10">
    <property type="entry name" value="Helix-hairpin-Helix base-excision DNA repair enzymes (C-terminal)"/>
    <property type="match status" value="1"/>
</dbReference>
<reference evidence="23 24" key="1">
    <citation type="submission" date="2020-09" db="EMBL/GenBank/DDBJ databases">
        <authorList>
            <person name="Ashkenazy H."/>
        </authorList>
    </citation>
    <scope>NUCLEOTIDE SEQUENCE [LARGE SCALE GENOMIC DNA]</scope>
    <source>
        <strain evidence="24">cv. Cdm-0</strain>
    </source>
</reference>
<protein>
    <recommendedName>
        <fullName evidence="6">Adenine DNA glycosylase</fullName>
        <ecNumber evidence="5">3.2.2.31</ecNumber>
    </recommendedName>
    <alternativeName>
        <fullName evidence="18">MutY homolog</fullName>
    </alternativeName>
</protein>
<accession>A0A7G2F3B2</accession>
<comment type="cofactor">
    <cofactor evidence="2">
        <name>[4Fe-4S] cluster</name>
        <dbReference type="ChEBI" id="CHEBI:49883"/>
    </cofactor>
</comment>
<dbReference type="InterPro" id="IPR015797">
    <property type="entry name" value="NUDIX_hydrolase-like_dom_sf"/>
</dbReference>
<dbReference type="Pfam" id="PF00730">
    <property type="entry name" value="HhH-GPD"/>
    <property type="match status" value="1"/>
</dbReference>
<keyword evidence="16" id="KW-0326">Glycosidase</keyword>
<evidence type="ECO:0000256" key="8">
    <source>
        <dbReference type="ARBA" id="ARBA00022723"/>
    </source>
</evidence>
<dbReference type="InterPro" id="IPR003265">
    <property type="entry name" value="HhH-GPD_domain"/>
</dbReference>
<feature type="domain" description="DDT" evidence="22">
    <location>
        <begin position="332"/>
        <end position="391"/>
    </location>
</feature>
<keyword evidence="19" id="KW-0371">Homeobox</keyword>
<evidence type="ECO:0000256" key="15">
    <source>
        <dbReference type="ARBA" id="ARBA00023242"/>
    </source>
</evidence>
<feature type="domain" description="Homeobox" evidence="21">
    <location>
        <begin position="1"/>
        <end position="36"/>
    </location>
</feature>
<dbReference type="GO" id="GO:0046872">
    <property type="term" value="F:metal ion binding"/>
    <property type="evidence" value="ECO:0007669"/>
    <property type="project" value="UniProtKB-KW"/>
</dbReference>
<evidence type="ECO:0000256" key="6">
    <source>
        <dbReference type="ARBA" id="ARBA00022023"/>
    </source>
</evidence>
<dbReference type="CDD" id="cd03431">
    <property type="entry name" value="NUDIX_DNA_Glycosylase_C-MutY"/>
    <property type="match status" value="1"/>
</dbReference>
<evidence type="ECO:0000256" key="2">
    <source>
        <dbReference type="ARBA" id="ARBA00001966"/>
    </source>
</evidence>
<dbReference type="FunFam" id="1.10.340.30:FF:000011">
    <property type="entry name" value="Adenine DNA glycosylase"/>
    <property type="match status" value="1"/>
</dbReference>
<evidence type="ECO:0000259" key="22">
    <source>
        <dbReference type="PROSITE" id="PS50827"/>
    </source>
</evidence>
<dbReference type="SUPFAM" id="SSF55811">
    <property type="entry name" value="Nudix"/>
    <property type="match status" value="1"/>
</dbReference>
<evidence type="ECO:0000256" key="12">
    <source>
        <dbReference type="ARBA" id="ARBA00023014"/>
    </source>
</evidence>
<feature type="compositionally biased region" description="Basic and acidic residues" evidence="20">
    <location>
        <begin position="233"/>
        <end position="245"/>
    </location>
</feature>
<dbReference type="GO" id="GO:0006284">
    <property type="term" value="P:base-excision repair"/>
    <property type="evidence" value="ECO:0007669"/>
    <property type="project" value="InterPro"/>
</dbReference>
<dbReference type="PANTHER" id="PTHR36968">
    <property type="entry name" value="HOMEOBOX-DDT DOMAIN PROTEIN RLT2"/>
    <property type="match status" value="1"/>
</dbReference>
<evidence type="ECO:0000259" key="21">
    <source>
        <dbReference type="PROSITE" id="PS50071"/>
    </source>
</evidence>
<dbReference type="InterPro" id="IPR007759">
    <property type="entry name" value="Asxl_HARE-HTH"/>
</dbReference>
<evidence type="ECO:0000256" key="1">
    <source>
        <dbReference type="ARBA" id="ARBA00000843"/>
    </source>
</evidence>
<evidence type="ECO:0000256" key="19">
    <source>
        <dbReference type="PROSITE-ProRule" id="PRU00108"/>
    </source>
</evidence>
<organism evidence="23 24">
    <name type="scientific">Arabidopsis thaliana</name>
    <name type="common">Mouse-ear cress</name>
    <dbReference type="NCBI Taxonomy" id="3702"/>
    <lineage>
        <taxon>Eukaryota</taxon>
        <taxon>Viridiplantae</taxon>
        <taxon>Streptophyta</taxon>
        <taxon>Embryophyta</taxon>
        <taxon>Tracheophyta</taxon>
        <taxon>Spermatophyta</taxon>
        <taxon>Magnoliopsida</taxon>
        <taxon>eudicotyledons</taxon>
        <taxon>Gunneridae</taxon>
        <taxon>Pentapetalae</taxon>
        <taxon>rosids</taxon>
        <taxon>malvids</taxon>
        <taxon>Brassicales</taxon>
        <taxon>Brassicaceae</taxon>
        <taxon>Camelineae</taxon>
        <taxon>Arabidopsis</taxon>
    </lineage>
</organism>
<comment type="subcellular location">
    <subcellularLocation>
        <location evidence="3 19">Nucleus</location>
    </subcellularLocation>
</comment>
<keyword evidence="13" id="KW-0804">Transcription</keyword>
<evidence type="ECO:0000256" key="11">
    <source>
        <dbReference type="ARBA" id="ARBA00023004"/>
    </source>
</evidence>
<name>A0A7G2F3B2_ARATH</name>
<dbReference type="Pfam" id="PF02791">
    <property type="entry name" value="DDT"/>
    <property type="match status" value="1"/>
</dbReference>
<dbReference type="FunFam" id="1.10.1670.10:FF:000002">
    <property type="entry name" value="Adenine DNA glycosylase"/>
    <property type="match status" value="1"/>
</dbReference>
<dbReference type="SUPFAM" id="SSF48150">
    <property type="entry name" value="DNA-glycosylase"/>
    <property type="match status" value="1"/>
</dbReference>
<dbReference type="Pfam" id="PF15613">
    <property type="entry name" value="WSD"/>
    <property type="match status" value="1"/>
</dbReference>
<dbReference type="InterPro" id="IPR001356">
    <property type="entry name" value="HD"/>
</dbReference>
<evidence type="ECO:0000256" key="18">
    <source>
        <dbReference type="ARBA" id="ARBA00081502"/>
    </source>
</evidence>
<keyword evidence="14" id="KW-0234">DNA repair</keyword>
<evidence type="ECO:0000256" key="7">
    <source>
        <dbReference type="ARBA" id="ARBA00022485"/>
    </source>
</evidence>
<evidence type="ECO:0000313" key="23">
    <source>
        <dbReference type="EMBL" id="CAD5327717.1"/>
    </source>
</evidence>
<keyword evidence="19" id="KW-0238">DNA-binding</keyword>
<dbReference type="PANTHER" id="PTHR36968:SF8">
    <property type="entry name" value="HOMEOBOX-DDT DOMAIN PROTEIN RLT3 ISOFORM X1"/>
    <property type="match status" value="1"/>
</dbReference>
<gene>
    <name evidence="23" type="ORF">AT9943_LOCUS15409</name>
</gene>
<dbReference type="EMBL" id="LR881469">
    <property type="protein sequence ID" value="CAD5327717.1"/>
    <property type="molecule type" value="Genomic_DNA"/>
</dbReference>
<dbReference type="Proteomes" id="UP000516314">
    <property type="component" value="Chromosome 4"/>
</dbReference>
<keyword evidence="7" id="KW-0004">4Fe-4S</keyword>
<dbReference type="InterPro" id="IPR029119">
    <property type="entry name" value="MutY_C"/>
</dbReference>
<evidence type="ECO:0000256" key="14">
    <source>
        <dbReference type="ARBA" id="ARBA00023204"/>
    </source>
</evidence>
<feature type="DNA-binding region" description="Homeobox" evidence="19">
    <location>
        <begin position="3"/>
        <end position="37"/>
    </location>
</feature>
<proteinExistence type="inferred from homology"/>
<comment type="function">
    <text evidence="17">Involved in oxidative DNA damage repair. Initiates repair of A*oxoG to C*G by removing the inappropriately paired adenine base from the DNA backbone. Possesses both adenine and 2-OH-A DNA glycosylase activities.</text>
</comment>
<dbReference type="FunFam" id="3.90.79.10:FF:000026">
    <property type="entry name" value="Adenine DNA glycosylase"/>
    <property type="match status" value="1"/>
</dbReference>
<dbReference type="InterPro" id="IPR018501">
    <property type="entry name" value="DDT_dom"/>
</dbReference>
<dbReference type="InterPro" id="IPR028941">
    <property type="entry name" value="WHIM2_dom"/>
</dbReference>
<keyword evidence="8" id="KW-0479">Metal-binding</keyword>
<dbReference type="InterPro" id="IPR028942">
    <property type="entry name" value="WHIM1_dom"/>
</dbReference>
<dbReference type="SUPFAM" id="SSF46689">
    <property type="entry name" value="Homeodomain-like"/>
    <property type="match status" value="1"/>
</dbReference>
<dbReference type="Gene3D" id="1.10.10.60">
    <property type="entry name" value="Homeodomain-like"/>
    <property type="match status" value="1"/>
</dbReference>
<evidence type="ECO:0000256" key="20">
    <source>
        <dbReference type="SAM" id="MobiDB-lite"/>
    </source>
</evidence>
<evidence type="ECO:0000256" key="10">
    <source>
        <dbReference type="ARBA" id="ARBA00022801"/>
    </source>
</evidence>
<dbReference type="CDD" id="cd00056">
    <property type="entry name" value="ENDO3c"/>
    <property type="match status" value="1"/>
</dbReference>
<dbReference type="EC" id="3.2.2.31" evidence="5"/>
<dbReference type="InterPro" id="IPR011257">
    <property type="entry name" value="DNA_glycosylase"/>
</dbReference>
<evidence type="ECO:0000256" key="5">
    <source>
        <dbReference type="ARBA" id="ARBA00012045"/>
    </source>
</evidence>